<dbReference type="PANTHER" id="PTHR41517">
    <property type="entry name" value="1,2-DIOXYGENASE PROTEIN-RELATED"/>
    <property type="match status" value="1"/>
</dbReference>
<dbReference type="GO" id="GO:0047922">
    <property type="term" value="F:gentisate 1,2-dioxygenase activity"/>
    <property type="evidence" value="ECO:0007669"/>
    <property type="project" value="UniProtKB-EC"/>
</dbReference>
<evidence type="ECO:0000256" key="1">
    <source>
        <dbReference type="ARBA" id="ARBA00022964"/>
    </source>
</evidence>
<dbReference type="Pfam" id="PF07883">
    <property type="entry name" value="Cupin_2"/>
    <property type="match status" value="1"/>
</dbReference>
<organism evidence="4 5">
    <name type="scientific">Pigmentiphaga humi</name>
    <dbReference type="NCBI Taxonomy" id="2478468"/>
    <lineage>
        <taxon>Bacteria</taxon>
        <taxon>Pseudomonadati</taxon>
        <taxon>Pseudomonadota</taxon>
        <taxon>Betaproteobacteria</taxon>
        <taxon>Burkholderiales</taxon>
        <taxon>Alcaligenaceae</taxon>
        <taxon>Pigmentiphaga</taxon>
    </lineage>
</organism>
<proteinExistence type="predicted"/>
<dbReference type="InterPro" id="IPR011051">
    <property type="entry name" value="RmlC_Cupin_sf"/>
</dbReference>
<keyword evidence="5" id="KW-1185">Reference proteome</keyword>
<dbReference type="CDD" id="cd02216">
    <property type="entry name" value="cupin_GDO-like_N"/>
    <property type="match status" value="1"/>
</dbReference>
<dbReference type="InterPro" id="IPR014710">
    <property type="entry name" value="RmlC-like_jellyroll"/>
</dbReference>
<gene>
    <name evidence="4" type="primary">nagI_4</name>
    <name evidence="4" type="ORF">PIGHUM_03579</name>
</gene>
<evidence type="ECO:0000256" key="2">
    <source>
        <dbReference type="ARBA" id="ARBA00023002"/>
    </source>
</evidence>
<dbReference type="InterPro" id="IPR047183">
    <property type="entry name" value="GDO-like"/>
</dbReference>
<keyword evidence="2 4" id="KW-0560">Oxidoreductase</keyword>
<sequence length="324" mass="35939">MTEALKPALAFDSAQDLDELHAMLDGVRMKNGWAKPTPSLYPEPKRPFIPAHWRYADARAALHAAGRLVGTDRAERRNLIMANPVPGNDYGTTRTIVGAYQMVKSGEYARSHRHTPNAMRLILEGAPDAYTIVDGKRIPMLAGDVLLTPNWSYHGHDNQSGRDAYWIDFLDVPLAEYLGPIFFEIHPDTLEQSSEAAPLSPMRFAHSEYSVRVAALQDTSPGVKCLELGPPRLATFDRVIVQMAAGTRWNRPRTTVNQIYVVVKGSGTATSGEHAFDWNPGDMIAIPSWHDHHVHASSDATLLRVSDAPLMRMLGWERTALASR</sequence>
<dbReference type="EC" id="1.13.11.4" evidence="4"/>
<reference evidence="4 5" key="1">
    <citation type="submission" date="2018-10" db="EMBL/GenBank/DDBJ databases">
        <authorList>
            <person name="Criscuolo A."/>
        </authorList>
    </citation>
    <scope>NUCLEOTIDE SEQUENCE [LARGE SCALE GENOMIC DNA]</scope>
    <source>
        <strain evidence="4">DnA1</strain>
    </source>
</reference>
<evidence type="ECO:0000313" key="4">
    <source>
        <dbReference type="EMBL" id="VCU71494.1"/>
    </source>
</evidence>
<dbReference type="PANTHER" id="PTHR41517:SF1">
    <property type="entry name" value="CUPIN"/>
    <property type="match status" value="1"/>
</dbReference>
<dbReference type="Gene3D" id="2.60.120.10">
    <property type="entry name" value="Jelly Rolls"/>
    <property type="match status" value="2"/>
</dbReference>
<dbReference type="AlphaFoldDB" id="A0A3P4B5C4"/>
<dbReference type="Proteomes" id="UP000277294">
    <property type="component" value="Unassembled WGS sequence"/>
</dbReference>
<dbReference type="SUPFAM" id="SSF51182">
    <property type="entry name" value="RmlC-like cupins"/>
    <property type="match status" value="1"/>
</dbReference>
<dbReference type="EMBL" id="UWPJ01000027">
    <property type="protein sequence ID" value="VCU71494.1"/>
    <property type="molecule type" value="Genomic_DNA"/>
</dbReference>
<dbReference type="OrthoDB" id="4196845at2"/>
<protein>
    <submittedName>
        <fullName evidence="4">Gentisate 1,2-dioxygenase</fullName>
        <ecNumber evidence="4">1.13.11.4</ecNumber>
    </submittedName>
</protein>
<accession>A0A3P4B5C4</accession>
<name>A0A3P4B5C4_9BURK</name>
<evidence type="ECO:0000313" key="5">
    <source>
        <dbReference type="Proteomes" id="UP000277294"/>
    </source>
</evidence>
<feature type="domain" description="Cupin type-2" evidence="3">
    <location>
        <begin position="101"/>
        <end position="168"/>
    </location>
</feature>
<keyword evidence="1 4" id="KW-0223">Dioxygenase</keyword>
<evidence type="ECO:0000259" key="3">
    <source>
        <dbReference type="Pfam" id="PF07883"/>
    </source>
</evidence>
<dbReference type="RefSeq" id="WP_124081092.1">
    <property type="nucleotide sequence ID" value="NZ_UWPJ01000027.1"/>
</dbReference>
<dbReference type="InterPro" id="IPR013096">
    <property type="entry name" value="Cupin_2"/>
</dbReference>